<organism evidence="1 2">
    <name type="scientific">Byssothecium circinans</name>
    <dbReference type="NCBI Taxonomy" id="147558"/>
    <lineage>
        <taxon>Eukaryota</taxon>
        <taxon>Fungi</taxon>
        <taxon>Dikarya</taxon>
        <taxon>Ascomycota</taxon>
        <taxon>Pezizomycotina</taxon>
        <taxon>Dothideomycetes</taxon>
        <taxon>Pleosporomycetidae</taxon>
        <taxon>Pleosporales</taxon>
        <taxon>Massarineae</taxon>
        <taxon>Massarinaceae</taxon>
        <taxon>Byssothecium</taxon>
    </lineage>
</organism>
<evidence type="ECO:0000313" key="1">
    <source>
        <dbReference type="EMBL" id="KAF1950007.1"/>
    </source>
</evidence>
<proteinExistence type="predicted"/>
<dbReference type="Proteomes" id="UP000800035">
    <property type="component" value="Unassembled WGS sequence"/>
</dbReference>
<reference evidence="1" key="1">
    <citation type="journal article" date="2020" name="Stud. Mycol.">
        <title>101 Dothideomycetes genomes: a test case for predicting lifestyles and emergence of pathogens.</title>
        <authorList>
            <person name="Haridas S."/>
            <person name="Albert R."/>
            <person name="Binder M."/>
            <person name="Bloem J."/>
            <person name="Labutti K."/>
            <person name="Salamov A."/>
            <person name="Andreopoulos B."/>
            <person name="Baker S."/>
            <person name="Barry K."/>
            <person name="Bills G."/>
            <person name="Bluhm B."/>
            <person name="Cannon C."/>
            <person name="Castanera R."/>
            <person name="Culley D."/>
            <person name="Daum C."/>
            <person name="Ezra D."/>
            <person name="Gonzalez J."/>
            <person name="Henrissat B."/>
            <person name="Kuo A."/>
            <person name="Liang C."/>
            <person name="Lipzen A."/>
            <person name="Lutzoni F."/>
            <person name="Magnuson J."/>
            <person name="Mondo S."/>
            <person name="Nolan M."/>
            <person name="Ohm R."/>
            <person name="Pangilinan J."/>
            <person name="Park H.-J."/>
            <person name="Ramirez L."/>
            <person name="Alfaro M."/>
            <person name="Sun H."/>
            <person name="Tritt A."/>
            <person name="Yoshinaga Y."/>
            <person name="Zwiers L.-H."/>
            <person name="Turgeon B."/>
            <person name="Goodwin S."/>
            <person name="Spatafora J."/>
            <person name="Crous P."/>
            <person name="Grigoriev I."/>
        </authorList>
    </citation>
    <scope>NUCLEOTIDE SEQUENCE</scope>
    <source>
        <strain evidence="1">CBS 675.92</strain>
    </source>
</reference>
<sequence length="292" mass="32927">MSHQSEDGKKAHCSVQGETATGAMVKGGHVPEDPSKQTRASQVVRYSRIYAHSLIRGRDRSLACVTVVLENNHRSLFTREIFTHFPYKANIIQWLLRRSPPLLLNLWESISLEHGAINSKNVRKQSCSEGIAIERDWLGIGWIKHAIIKDLKIYTVHVNRVFGIYKKINNAMDRQNTLVAFRIQSFPLAVPIPEFQGQYAHRNGEAKGIGAVGGFSSWVPFSCHSLEPSSVLIDDSRSIQRPFLSFSPKPYQSFESVFEKSFCDSLIIGVELGIIDNGFYAVGERKQQTPRE</sequence>
<dbReference type="OrthoDB" id="3767226at2759"/>
<accession>A0A6A5TM42</accession>
<name>A0A6A5TM42_9PLEO</name>
<protein>
    <submittedName>
        <fullName evidence="1">Uncharacterized protein</fullName>
    </submittedName>
</protein>
<dbReference type="EMBL" id="ML977029">
    <property type="protein sequence ID" value="KAF1950007.1"/>
    <property type="molecule type" value="Genomic_DNA"/>
</dbReference>
<gene>
    <name evidence="1" type="ORF">CC80DRAFT_510000</name>
</gene>
<dbReference type="AlphaFoldDB" id="A0A6A5TM42"/>
<evidence type="ECO:0000313" key="2">
    <source>
        <dbReference type="Proteomes" id="UP000800035"/>
    </source>
</evidence>
<keyword evidence="2" id="KW-1185">Reference proteome</keyword>